<evidence type="ECO:0000313" key="2">
    <source>
        <dbReference type="Proteomes" id="UP000886998"/>
    </source>
</evidence>
<dbReference type="Proteomes" id="UP000886998">
    <property type="component" value="Unassembled WGS sequence"/>
</dbReference>
<dbReference type="EMBL" id="BMAV01026653">
    <property type="protein sequence ID" value="GFS52192.1"/>
    <property type="molecule type" value="Genomic_DNA"/>
</dbReference>
<evidence type="ECO:0000313" key="1">
    <source>
        <dbReference type="EMBL" id="GFS52192.1"/>
    </source>
</evidence>
<gene>
    <name evidence="1" type="ORF">TNIN_472631</name>
</gene>
<protein>
    <submittedName>
        <fullName evidence="1">Uncharacterized protein</fullName>
    </submittedName>
</protein>
<reference evidence="1" key="1">
    <citation type="submission" date="2020-08" db="EMBL/GenBank/DDBJ databases">
        <title>Multicomponent nature underlies the extraordinary mechanical properties of spider dragline silk.</title>
        <authorList>
            <person name="Kono N."/>
            <person name="Nakamura H."/>
            <person name="Mori M."/>
            <person name="Yoshida Y."/>
            <person name="Ohtoshi R."/>
            <person name="Malay A.D."/>
            <person name="Moran D.A.P."/>
            <person name="Tomita M."/>
            <person name="Numata K."/>
            <person name="Arakawa K."/>
        </authorList>
    </citation>
    <scope>NUCLEOTIDE SEQUENCE</scope>
</reference>
<dbReference type="AlphaFoldDB" id="A0A8X6KIU6"/>
<proteinExistence type="predicted"/>
<comment type="caution">
    <text evidence="1">The sequence shown here is derived from an EMBL/GenBank/DDBJ whole genome shotgun (WGS) entry which is preliminary data.</text>
</comment>
<accession>A0A8X6KIU6</accession>
<name>A0A8X6KIU6_9ARAC</name>
<sequence length="133" mass="15035">MHGKFFWGKNLDFLPPKEERISFHSICGKLGCCRALIGFLDDLLLHVIGFEFMMLKMKVLQKLASKKKHVSFHSICLKLGCCRALIGFIDDKLLHVMGLEFMMLKVKRFTERGQIGAISTTLATMISIGQTDA</sequence>
<organism evidence="1 2">
    <name type="scientific">Trichonephila inaurata madagascariensis</name>
    <dbReference type="NCBI Taxonomy" id="2747483"/>
    <lineage>
        <taxon>Eukaryota</taxon>
        <taxon>Metazoa</taxon>
        <taxon>Ecdysozoa</taxon>
        <taxon>Arthropoda</taxon>
        <taxon>Chelicerata</taxon>
        <taxon>Arachnida</taxon>
        <taxon>Araneae</taxon>
        <taxon>Araneomorphae</taxon>
        <taxon>Entelegynae</taxon>
        <taxon>Araneoidea</taxon>
        <taxon>Nephilidae</taxon>
        <taxon>Trichonephila</taxon>
        <taxon>Trichonephila inaurata</taxon>
    </lineage>
</organism>
<keyword evidence="2" id="KW-1185">Reference proteome</keyword>